<dbReference type="Pfam" id="PF00111">
    <property type="entry name" value="Fer2"/>
    <property type="match status" value="1"/>
</dbReference>
<comment type="similarity">
    <text evidence="2">Belongs to the adrenodoxin/putidaredoxin family.</text>
</comment>
<dbReference type="InterPro" id="IPR012675">
    <property type="entry name" value="Beta-grasp_dom_sf"/>
</dbReference>
<evidence type="ECO:0000313" key="12">
    <source>
        <dbReference type="EMBL" id="ETW30142.1"/>
    </source>
</evidence>
<proteinExistence type="inferred from homology"/>
<feature type="domain" description="2Fe-2S ferredoxin-type" evidence="11">
    <location>
        <begin position="48"/>
        <end position="150"/>
    </location>
</feature>
<keyword evidence="5" id="KW-0479">Metal-binding</keyword>
<evidence type="ECO:0000256" key="4">
    <source>
        <dbReference type="ARBA" id="ARBA00022714"/>
    </source>
</evidence>
<comment type="cofactor">
    <cofactor evidence="10">
        <name>[2Fe-2S] cluster</name>
        <dbReference type="ChEBI" id="CHEBI:190135"/>
    </cofactor>
</comment>
<dbReference type="PANTHER" id="PTHR23426">
    <property type="entry name" value="FERREDOXIN/ADRENODOXIN"/>
    <property type="match status" value="1"/>
</dbReference>
<dbReference type="GO" id="GO:0051537">
    <property type="term" value="F:2 iron, 2 sulfur cluster binding"/>
    <property type="evidence" value="ECO:0007669"/>
    <property type="project" value="UniProtKB-KW"/>
</dbReference>
<dbReference type="OrthoDB" id="268593at2759"/>
<evidence type="ECO:0000256" key="5">
    <source>
        <dbReference type="ARBA" id="ARBA00022723"/>
    </source>
</evidence>
<dbReference type="PRINTS" id="PR00355">
    <property type="entry name" value="ADRENODOXIN"/>
</dbReference>
<dbReference type="InterPro" id="IPR036010">
    <property type="entry name" value="2Fe-2S_ferredoxin-like_sf"/>
</dbReference>
<evidence type="ECO:0000256" key="10">
    <source>
        <dbReference type="ARBA" id="ARBA00034078"/>
    </source>
</evidence>
<dbReference type="GO" id="GO:0140647">
    <property type="term" value="P:P450-containing electron transport chain"/>
    <property type="evidence" value="ECO:0007669"/>
    <property type="project" value="InterPro"/>
</dbReference>
<dbReference type="CDD" id="cd00207">
    <property type="entry name" value="fer2"/>
    <property type="match status" value="1"/>
</dbReference>
<keyword evidence="9" id="KW-0496">Mitochondrion</keyword>
<keyword evidence="3" id="KW-0813">Transport</keyword>
<evidence type="ECO:0000256" key="8">
    <source>
        <dbReference type="ARBA" id="ARBA00023014"/>
    </source>
</evidence>
<keyword evidence="7" id="KW-0408">Iron</keyword>
<evidence type="ECO:0000256" key="6">
    <source>
        <dbReference type="ARBA" id="ARBA00022982"/>
    </source>
</evidence>
<evidence type="ECO:0000256" key="7">
    <source>
        <dbReference type="ARBA" id="ARBA00023004"/>
    </source>
</evidence>
<evidence type="ECO:0000313" key="13">
    <source>
        <dbReference type="Proteomes" id="UP000030656"/>
    </source>
</evidence>
<reference evidence="12 13" key="1">
    <citation type="submission" date="2013-02" db="EMBL/GenBank/DDBJ databases">
        <title>The Genome Annotation of Plasmodium falciparum FCH/4.</title>
        <authorList>
            <consortium name="The Broad Institute Genome Sequencing Platform"/>
            <consortium name="The Broad Institute Genome Sequencing Center for Infectious Disease"/>
            <person name="Neafsey D."/>
            <person name="Hoffman S."/>
            <person name="Volkman S."/>
            <person name="Rosenthal P."/>
            <person name="Walker B."/>
            <person name="Young S.K."/>
            <person name="Zeng Q."/>
            <person name="Gargeya S."/>
            <person name="Fitzgerald M."/>
            <person name="Haas B."/>
            <person name="Abouelleil A."/>
            <person name="Allen A.W."/>
            <person name="Alvarado L."/>
            <person name="Arachchi H.M."/>
            <person name="Berlin A.M."/>
            <person name="Chapman S.B."/>
            <person name="Gainer-Dewar J."/>
            <person name="Goldberg J."/>
            <person name="Griggs A."/>
            <person name="Gujja S."/>
            <person name="Hansen M."/>
            <person name="Howarth C."/>
            <person name="Imamovic A."/>
            <person name="Ireland A."/>
            <person name="Larimer J."/>
            <person name="McCowan C."/>
            <person name="Murphy C."/>
            <person name="Pearson M."/>
            <person name="Poon T.W."/>
            <person name="Priest M."/>
            <person name="Roberts A."/>
            <person name="Saif S."/>
            <person name="Shea T."/>
            <person name="Sisk P."/>
            <person name="Sykes S."/>
            <person name="Wortman J."/>
            <person name="Nusbaum C."/>
            <person name="Birren B."/>
        </authorList>
    </citation>
    <scope>NUCLEOTIDE SEQUENCE [LARGE SCALE GENOMIC DNA]</scope>
    <source>
        <strain evidence="12 13">FCH/4</strain>
    </source>
</reference>
<evidence type="ECO:0000256" key="2">
    <source>
        <dbReference type="ARBA" id="ARBA00010914"/>
    </source>
</evidence>
<keyword evidence="8" id="KW-0411">Iron-sulfur</keyword>
<comment type="subcellular location">
    <subcellularLocation>
        <location evidence="1">Mitochondrion</location>
    </subcellularLocation>
</comment>
<organism evidence="12 13">
    <name type="scientific">Plasmodium falciparum FCH/4</name>
    <dbReference type="NCBI Taxonomy" id="1036724"/>
    <lineage>
        <taxon>Eukaryota</taxon>
        <taxon>Sar</taxon>
        <taxon>Alveolata</taxon>
        <taxon>Apicomplexa</taxon>
        <taxon>Aconoidasida</taxon>
        <taxon>Haemosporida</taxon>
        <taxon>Plasmodiidae</taxon>
        <taxon>Plasmodium</taxon>
        <taxon>Plasmodium (Laverania)</taxon>
    </lineage>
</organism>
<dbReference type="FunFam" id="3.10.20.30:FF:000013">
    <property type="entry name" value="Adrenodoxin, mitochondrial"/>
    <property type="match status" value="1"/>
</dbReference>
<accession>A0A024VNS3</accession>
<dbReference type="Proteomes" id="UP000030656">
    <property type="component" value="Unassembled WGS sequence"/>
</dbReference>
<dbReference type="AlphaFoldDB" id="A0A024VNS3"/>
<dbReference type="PANTHER" id="PTHR23426:SF72">
    <property type="entry name" value="2FE-2S FERREDOXIN-TYPE DOMAIN-CONTAINING PROTEIN"/>
    <property type="match status" value="1"/>
</dbReference>
<dbReference type="GO" id="GO:0009055">
    <property type="term" value="F:electron transfer activity"/>
    <property type="evidence" value="ECO:0007669"/>
    <property type="project" value="TreeGrafter"/>
</dbReference>
<dbReference type="GO" id="GO:0046872">
    <property type="term" value="F:metal ion binding"/>
    <property type="evidence" value="ECO:0007669"/>
    <property type="project" value="UniProtKB-KW"/>
</dbReference>
<dbReference type="EMBL" id="KI927935">
    <property type="protein sequence ID" value="ETW30142.1"/>
    <property type="molecule type" value="Genomic_DNA"/>
</dbReference>
<keyword evidence="4" id="KW-0001">2Fe-2S</keyword>
<protein>
    <recommendedName>
        <fullName evidence="11">2Fe-2S ferredoxin-type domain-containing protein</fullName>
    </recommendedName>
</protein>
<dbReference type="PROSITE" id="PS51085">
    <property type="entry name" value="2FE2S_FER_2"/>
    <property type="match status" value="1"/>
</dbReference>
<evidence type="ECO:0000256" key="9">
    <source>
        <dbReference type="ARBA" id="ARBA00023128"/>
    </source>
</evidence>
<name>A0A024VNS3_PLAFA</name>
<keyword evidence="6" id="KW-0249">Electron transport</keyword>
<evidence type="ECO:0000256" key="3">
    <source>
        <dbReference type="ARBA" id="ARBA00022448"/>
    </source>
</evidence>
<dbReference type="Gene3D" id="3.10.20.30">
    <property type="match status" value="1"/>
</dbReference>
<reference evidence="12 13" key="2">
    <citation type="submission" date="2013-02" db="EMBL/GenBank/DDBJ databases">
        <title>The Genome Sequence of Plasmodium falciparum FCH/4.</title>
        <authorList>
            <consortium name="The Broad Institute Genome Sequencing Platform"/>
            <consortium name="The Broad Institute Genome Sequencing Center for Infectious Disease"/>
            <person name="Neafsey D."/>
            <person name="Cheeseman I."/>
            <person name="Volkman S."/>
            <person name="Adams J."/>
            <person name="Walker B."/>
            <person name="Young S.K."/>
            <person name="Zeng Q."/>
            <person name="Gargeya S."/>
            <person name="Fitzgerald M."/>
            <person name="Haas B."/>
            <person name="Abouelleil A."/>
            <person name="Alvarado L."/>
            <person name="Arachchi H.M."/>
            <person name="Berlin A.M."/>
            <person name="Chapman S.B."/>
            <person name="Dewar J."/>
            <person name="Goldberg J."/>
            <person name="Griggs A."/>
            <person name="Gujja S."/>
            <person name="Hansen M."/>
            <person name="Howarth C."/>
            <person name="Imamovic A."/>
            <person name="Larimer J."/>
            <person name="McCowan C."/>
            <person name="Murphy C."/>
            <person name="Neiman D."/>
            <person name="Pearson M."/>
            <person name="Priest M."/>
            <person name="Roberts A."/>
            <person name="Saif S."/>
            <person name="Shea T."/>
            <person name="Sisk P."/>
            <person name="Sykes S."/>
            <person name="Wortman J."/>
            <person name="Nusbaum C."/>
            <person name="Birren B."/>
        </authorList>
    </citation>
    <scope>NUCLEOTIDE SEQUENCE [LARGE SCALE GENOMIC DNA]</scope>
    <source>
        <strain evidence="12 13">FCH/4</strain>
    </source>
</reference>
<dbReference type="InterPro" id="IPR001041">
    <property type="entry name" value="2Fe-2S_ferredoxin-type"/>
</dbReference>
<sequence>MYSQYIRDEFSILNKSKIFNTILYNTIRQNNIFFNNGKFFTTQNVDEIDVTFINQDNYEKTVKAKIGDSILKVAHDNHINIEGACEGFCACSTCHVIIDENFHDLLPEPLDNEIDMLELAPCITETSRLGCQIKLSKELDGMKIQLPPMTRNFYVDGHDRDWEPIKKEDTINKIFYPFKTKKLS</sequence>
<gene>
    <name evidence="12" type="ORF">PFFCH_02453</name>
</gene>
<dbReference type="SUPFAM" id="SSF54292">
    <property type="entry name" value="2Fe-2S ferredoxin-like"/>
    <property type="match status" value="1"/>
</dbReference>
<dbReference type="InterPro" id="IPR001055">
    <property type="entry name" value="Adrenodoxin-like"/>
</dbReference>
<evidence type="ECO:0000256" key="1">
    <source>
        <dbReference type="ARBA" id="ARBA00004173"/>
    </source>
</evidence>
<evidence type="ECO:0000259" key="11">
    <source>
        <dbReference type="PROSITE" id="PS51085"/>
    </source>
</evidence>
<dbReference type="GO" id="GO:0005739">
    <property type="term" value="C:mitochondrion"/>
    <property type="evidence" value="ECO:0007669"/>
    <property type="project" value="UniProtKB-SubCell"/>
</dbReference>